<accession>A0AA35NI21</accession>
<dbReference type="GO" id="GO:0031942">
    <property type="term" value="C:i-AAA complex"/>
    <property type="evidence" value="ECO:0007669"/>
    <property type="project" value="TreeGrafter"/>
</dbReference>
<evidence type="ECO:0008006" key="4">
    <source>
        <dbReference type="Google" id="ProtNLM"/>
    </source>
</evidence>
<dbReference type="InterPro" id="IPR040201">
    <property type="entry name" value="Mrg3-like"/>
</dbReference>
<proteinExistence type="predicted"/>
<name>A0AA35NI21_SACUV</name>
<dbReference type="AlphaFoldDB" id="A0AA35NI21"/>
<gene>
    <name evidence="2" type="primary">SUVC11G0870</name>
    <name evidence="2" type="ORF">SUVC_11G0870</name>
</gene>
<sequence length="463" mass="54388">MWKYLPKQVKHGRTIKRFSASQLVFKDRLRLYSTFEEPSIWRTPFRKRSKFQKWTLSIAIVSFVTFNIWWVFWPHHTFPKPVAKILRKGLHAEIKKEGADYRKSLHYYLEALEECKTENVHPLSDEYTGIEIKIGEMYEKLDLLDDAVILYEGMLKRFYDELSKPTNISPMRKSLLFKRDLQILIRYIEINRDSEMNISLLLMHLLLAQKDFLDSSQELKEISQKSEIQGHQQPDWKNFKGLPLIGKSKTQYQTYLSSKNKQVLNIKDREDSQNVFVKELLTARELYTQYCLTKNDFTGALNSKIITFEWMLLTDRPLDEILLAQAELGSIFYLNSEKFEGSVYSINNEPHREPENREPTKSKLQGNQEACIQYSADCYKSIIRFADENQYPQNATDGEIDQRILKALSLSHYGLGVINLHKGRLKASKKQLKSAIRISEMIHFNELIKEANREIKKGNDILL</sequence>
<dbReference type="Proteomes" id="UP001162090">
    <property type="component" value="Chromosome 11"/>
</dbReference>
<dbReference type="PANTHER" id="PTHR28142">
    <property type="entry name" value="MITOCHONDRIAL INNER MEMBRANE I-AAA PROTEASE SUPERCOMPLEX SUBUNIT MGR3-RELATED"/>
    <property type="match status" value="1"/>
</dbReference>
<protein>
    <recommendedName>
        <fullName evidence="4">YKL133C-like protein</fullName>
    </recommendedName>
</protein>
<keyword evidence="1" id="KW-0812">Transmembrane</keyword>
<dbReference type="GO" id="GO:0006515">
    <property type="term" value="P:protein quality control for misfolded or incompletely synthesized proteins"/>
    <property type="evidence" value="ECO:0007669"/>
    <property type="project" value="TreeGrafter"/>
</dbReference>
<dbReference type="CDD" id="cd24145">
    <property type="entry name" value="Mgr3-like"/>
    <property type="match status" value="1"/>
</dbReference>
<dbReference type="PANTHER" id="PTHR28142:SF1">
    <property type="entry name" value="MITOCHONDRIAL INNER MEMBRANE I-AAA PROTEASE SUPERCOMPLEX SUBUNIT MGR3-RELATED"/>
    <property type="match status" value="1"/>
</dbReference>
<evidence type="ECO:0000256" key="1">
    <source>
        <dbReference type="SAM" id="Phobius"/>
    </source>
</evidence>
<organism evidence="2 3">
    <name type="scientific">Saccharomyces uvarum</name>
    <name type="common">Yeast</name>
    <name type="synonym">Saccharomyces bayanus var. uvarum</name>
    <dbReference type="NCBI Taxonomy" id="230603"/>
    <lineage>
        <taxon>Eukaryota</taxon>
        <taxon>Fungi</taxon>
        <taxon>Dikarya</taxon>
        <taxon>Ascomycota</taxon>
        <taxon>Saccharomycotina</taxon>
        <taxon>Saccharomycetes</taxon>
        <taxon>Saccharomycetales</taxon>
        <taxon>Saccharomycetaceae</taxon>
        <taxon>Saccharomyces</taxon>
    </lineage>
</organism>
<reference evidence="2" key="1">
    <citation type="submission" date="2022-10" db="EMBL/GenBank/DDBJ databases">
        <authorList>
            <person name="Byrne P K."/>
        </authorList>
    </citation>
    <scope>NUCLEOTIDE SEQUENCE</scope>
    <source>
        <strain evidence="2">CBS7001</strain>
    </source>
</reference>
<keyword evidence="1" id="KW-1133">Transmembrane helix</keyword>
<feature type="transmembrane region" description="Helical" evidence="1">
    <location>
        <begin position="54"/>
        <end position="73"/>
    </location>
</feature>
<dbReference type="GO" id="GO:0051787">
    <property type="term" value="F:misfolded protein binding"/>
    <property type="evidence" value="ECO:0007669"/>
    <property type="project" value="TreeGrafter"/>
</dbReference>
<evidence type="ECO:0000313" key="2">
    <source>
        <dbReference type="EMBL" id="CAI4044979.1"/>
    </source>
</evidence>
<dbReference type="EMBL" id="OX365922">
    <property type="protein sequence ID" value="CAI4044979.1"/>
    <property type="molecule type" value="Genomic_DNA"/>
</dbReference>
<evidence type="ECO:0000313" key="3">
    <source>
        <dbReference type="Proteomes" id="UP001162090"/>
    </source>
</evidence>
<keyword evidence="1" id="KW-0472">Membrane</keyword>